<evidence type="ECO:0000313" key="3">
    <source>
        <dbReference type="EMBL" id="TKK87752.1"/>
    </source>
</evidence>
<protein>
    <submittedName>
        <fullName evidence="3">Dienelactone hydrolase family protein</fullName>
    </submittedName>
</protein>
<sequence length="240" mass="25723">MCHSTDSRPPAPPVAGAVASHEQTTLTSEDGTRFLAYRAEPAEPNGRSVIILPDIRGLHPYYRDLAVRFAEAGFHTIAIDYFGRTAETDDRGEDFDWQPHIAQVTPEQVDQDVAAARAELPAPVFTVGFCFGGSHSWRLGAHGSGLAGAIGFYGAIRRIGEVPSTPGAPILLLRGGADTASTPEEFDGFTAALDAAGTPNTSVIYDGAPHSFFDRSFAEWAEACDDAWRQIMGFTADHSQ</sequence>
<dbReference type="Proteomes" id="UP000308705">
    <property type="component" value="Unassembled WGS sequence"/>
</dbReference>
<proteinExistence type="predicted"/>
<feature type="region of interest" description="Disordered" evidence="1">
    <location>
        <begin position="1"/>
        <end position="25"/>
    </location>
</feature>
<dbReference type="SUPFAM" id="SSF53474">
    <property type="entry name" value="alpha/beta-Hydrolases"/>
    <property type="match status" value="1"/>
</dbReference>
<keyword evidence="4" id="KW-1185">Reference proteome</keyword>
<evidence type="ECO:0000259" key="2">
    <source>
        <dbReference type="Pfam" id="PF01738"/>
    </source>
</evidence>
<name>A0A4U3MGZ1_9ACTN</name>
<dbReference type="RefSeq" id="WP_137247924.1">
    <property type="nucleotide sequence ID" value="NZ_SZQA01000014.1"/>
</dbReference>
<feature type="domain" description="Dienelactone hydrolase" evidence="2">
    <location>
        <begin position="36"/>
        <end position="234"/>
    </location>
</feature>
<dbReference type="InterPro" id="IPR002925">
    <property type="entry name" value="Dienelactn_hydro"/>
</dbReference>
<dbReference type="Pfam" id="PF01738">
    <property type="entry name" value="DLH"/>
    <property type="match status" value="1"/>
</dbReference>
<dbReference type="EMBL" id="SZQA01000014">
    <property type="protein sequence ID" value="TKK87752.1"/>
    <property type="molecule type" value="Genomic_DNA"/>
</dbReference>
<dbReference type="InterPro" id="IPR029058">
    <property type="entry name" value="AB_hydrolase_fold"/>
</dbReference>
<dbReference type="GO" id="GO:0016787">
    <property type="term" value="F:hydrolase activity"/>
    <property type="evidence" value="ECO:0007669"/>
    <property type="project" value="UniProtKB-KW"/>
</dbReference>
<dbReference type="Gene3D" id="3.40.50.1820">
    <property type="entry name" value="alpha/beta hydrolase"/>
    <property type="match status" value="1"/>
</dbReference>
<dbReference type="PANTHER" id="PTHR46623">
    <property type="entry name" value="CARBOXYMETHYLENEBUTENOLIDASE-RELATED"/>
    <property type="match status" value="1"/>
</dbReference>
<evidence type="ECO:0000313" key="4">
    <source>
        <dbReference type="Proteomes" id="UP000308705"/>
    </source>
</evidence>
<accession>A0A4U3MGZ1</accession>
<dbReference type="InterPro" id="IPR051049">
    <property type="entry name" value="Dienelactone_hydrolase-like"/>
</dbReference>
<organism evidence="3 4">
    <name type="scientific">Herbidospora galbida</name>
    <dbReference type="NCBI Taxonomy" id="2575442"/>
    <lineage>
        <taxon>Bacteria</taxon>
        <taxon>Bacillati</taxon>
        <taxon>Actinomycetota</taxon>
        <taxon>Actinomycetes</taxon>
        <taxon>Streptosporangiales</taxon>
        <taxon>Streptosporangiaceae</taxon>
        <taxon>Herbidospora</taxon>
    </lineage>
</organism>
<gene>
    <name evidence="3" type="ORF">FDA94_16365</name>
</gene>
<dbReference type="AlphaFoldDB" id="A0A4U3MGZ1"/>
<dbReference type="PANTHER" id="PTHR46623:SF6">
    <property type="entry name" value="ALPHA_BETA-HYDROLASES SUPERFAMILY PROTEIN"/>
    <property type="match status" value="1"/>
</dbReference>
<dbReference type="OrthoDB" id="188362at2"/>
<reference evidence="3 4" key="1">
    <citation type="submission" date="2019-04" db="EMBL/GenBank/DDBJ databases">
        <title>Herbidospora sp. NEAU-GS14.nov., a novel actinomycete isolated from soil.</title>
        <authorList>
            <person name="Han L."/>
        </authorList>
    </citation>
    <scope>NUCLEOTIDE SEQUENCE [LARGE SCALE GENOMIC DNA]</scope>
    <source>
        <strain evidence="3 4">NEAU-GS14</strain>
    </source>
</reference>
<comment type="caution">
    <text evidence="3">The sequence shown here is derived from an EMBL/GenBank/DDBJ whole genome shotgun (WGS) entry which is preliminary data.</text>
</comment>
<evidence type="ECO:0000256" key="1">
    <source>
        <dbReference type="SAM" id="MobiDB-lite"/>
    </source>
</evidence>
<keyword evidence="3" id="KW-0378">Hydrolase</keyword>